<evidence type="ECO:0000259" key="9">
    <source>
        <dbReference type="Pfam" id="PF05183"/>
    </source>
</evidence>
<keyword evidence="6" id="KW-0943">RNA-mediated gene silencing</keyword>
<dbReference type="InterPro" id="IPR057493">
    <property type="entry name" value="PH_RdRP-assoc"/>
</dbReference>
<evidence type="ECO:0000313" key="12">
    <source>
        <dbReference type="EMBL" id="RWS10423.1"/>
    </source>
</evidence>
<dbReference type="Proteomes" id="UP000285301">
    <property type="component" value="Unassembled WGS sequence"/>
</dbReference>
<evidence type="ECO:0000256" key="6">
    <source>
        <dbReference type="ARBA" id="ARBA00023158"/>
    </source>
</evidence>
<keyword evidence="5 8" id="KW-0694">RNA-binding</keyword>
<dbReference type="GO" id="GO:0003723">
    <property type="term" value="F:RNA binding"/>
    <property type="evidence" value="ECO:0007669"/>
    <property type="project" value="UniProtKB-KW"/>
</dbReference>
<dbReference type="Pfam" id="PF05183">
    <property type="entry name" value="RdRP"/>
    <property type="match status" value="1"/>
</dbReference>
<keyword evidence="2 8" id="KW-0696">RNA-directed RNA polymerase</keyword>
<comment type="caution">
    <text evidence="12">The sequence shown here is derived from an EMBL/GenBank/DDBJ whole genome shotgun (WGS) entry which is preliminary data.</text>
</comment>
<organism evidence="12 13">
    <name type="scientific">Dinothrombium tinctorium</name>
    <dbReference type="NCBI Taxonomy" id="1965070"/>
    <lineage>
        <taxon>Eukaryota</taxon>
        <taxon>Metazoa</taxon>
        <taxon>Ecdysozoa</taxon>
        <taxon>Arthropoda</taxon>
        <taxon>Chelicerata</taxon>
        <taxon>Arachnida</taxon>
        <taxon>Acari</taxon>
        <taxon>Acariformes</taxon>
        <taxon>Trombidiformes</taxon>
        <taxon>Prostigmata</taxon>
        <taxon>Anystina</taxon>
        <taxon>Parasitengona</taxon>
        <taxon>Trombidioidea</taxon>
        <taxon>Trombidiidae</taxon>
        <taxon>Dinothrombium</taxon>
    </lineage>
</organism>
<proteinExistence type="inferred from homology"/>
<dbReference type="Pfam" id="PF26253">
    <property type="entry name" value="RdRP_head"/>
    <property type="match status" value="1"/>
</dbReference>
<name>A0A3S3P8Y8_9ACAR</name>
<evidence type="ECO:0000256" key="7">
    <source>
        <dbReference type="ARBA" id="ARBA00048744"/>
    </source>
</evidence>
<dbReference type="OrthoDB" id="6513042at2759"/>
<dbReference type="InterPro" id="IPR007855">
    <property type="entry name" value="RDRP"/>
</dbReference>
<evidence type="ECO:0000256" key="3">
    <source>
        <dbReference type="ARBA" id="ARBA00022679"/>
    </source>
</evidence>
<evidence type="ECO:0000256" key="5">
    <source>
        <dbReference type="ARBA" id="ARBA00022884"/>
    </source>
</evidence>
<evidence type="ECO:0000256" key="8">
    <source>
        <dbReference type="RuleBase" id="RU363098"/>
    </source>
</evidence>
<feature type="domain" description="RDRP C-terminal head" evidence="11">
    <location>
        <begin position="1003"/>
        <end position="1136"/>
    </location>
</feature>
<evidence type="ECO:0000259" key="10">
    <source>
        <dbReference type="Pfam" id="PF25359"/>
    </source>
</evidence>
<dbReference type="PANTHER" id="PTHR23079:SF55">
    <property type="entry name" value="RNA-DIRECTED RNA POLYMERASE"/>
    <property type="match status" value="1"/>
</dbReference>
<feature type="non-terminal residue" evidence="12">
    <location>
        <position position="1385"/>
    </location>
</feature>
<evidence type="ECO:0000259" key="11">
    <source>
        <dbReference type="Pfam" id="PF26253"/>
    </source>
</evidence>
<protein>
    <recommendedName>
        <fullName evidence="8">RNA-dependent RNA polymerase</fullName>
        <ecNumber evidence="8">2.7.7.48</ecNumber>
    </recommendedName>
</protein>
<dbReference type="EC" id="2.7.7.48" evidence="8"/>
<keyword evidence="4 8" id="KW-0548">Nucleotidyltransferase</keyword>
<accession>A0A3S3P8Y8</accession>
<gene>
    <name evidence="12" type="ORF">B4U79_10174</name>
</gene>
<dbReference type="InterPro" id="IPR058752">
    <property type="entry name" value="RDRP_C_head"/>
</dbReference>
<reference evidence="12 13" key="1">
    <citation type="journal article" date="2018" name="Gigascience">
        <title>Genomes of trombidid mites reveal novel predicted allergens and laterally-transferred genes associated with secondary metabolism.</title>
        <authorList>
            <person name="Dong X."/>
            <person name="Chaisiri K."/>
            <person name="Xia D."/>
            <person name="Armstrong S.D."/>
            <person name="Fang Y."/>
            <person name="Donnelly M.J."/>
            <person name="Kadowaki T."/>
            <person name="McGarry J.W."/>
            <person name="Darby A.C."/>
            <person name="Makepeace B.L."/>
        </authorList>
    </citation>
    <scope>NUCLEOTIDE SEQUENCE [LARGE SCALE GENOMIC DNA]</scope>
    <source>
        <strain evidence="12">UoL-WK</strain>
    </source>
</reference>
<dbReference type="PANTHER" id="PTHR23079">
    <property type="entry name" value="RNA-DEPENDENT RNA POLYMERASE"/>
    <property type="match status" value="1"/>
</dbReference>
<dbReference type="GO" id="GO:0003968">
    <property type="term" value="F:RNA-directed RNA polymerase activity"/>
    <property type="evidence" value="ECO:0007669"/>
    <property type="project" value="UniProtKB-KW"/>
</dbReference>
<keyword evidence="3 8" id="KW-0808">Transferase</keyword>
<evidence type="ECO:0000256" key="4">
    <source>
        <dbReference type="ARBA" id="ARBA00022695"/>
    </source>
</evidence>
<dbReference type="STRING" id="1965070.A0A3S3P8Y8"/>
<feature type="domain" description="RDRP core" evidence="9">
    <location>
        <begin position="410"/>
        <end position="977"/>
    </location>
</feature>
<dbReference type="EMBL" id="NCKU01002100">
    <property type="protein sequence ID" value="RWS10423.1"/>
    <property type="molecule type" value="Genomic_DNA"/>
</dbReference>
<dbReference type="GO" id="GO:0030422">
    <property type="term" value="P:siRNA processing"/>
    <property type="evidence" value="ECO:0007669"/>
    <property type="project" value="TreeGrafter"/>
</dbReference>
<comment type="catalytic activity">
    <reaction evidence="7 8">
        <text>RNA(n) + a ribonucleoside 5'-triphosphate = RNA(n+1) + diphosphate</text>
        <dbReference type="Rhea" id="RHEA:21248"/>
        <dbReference type="Rhea" id="RHEA-COMP:14527"/>
        <dbReference type="Rhea" id="RHEA-COMP:17342"/>
        <dbReference type="ChEBI" id="CHEBI:33019"/>
        <dbReference type="ChEBI" id="CHEBI:61557"/>
        <dbReference type="ChEBI" id="CHEBI:140395"/>
        <dbReference type="EC" id="2.7.7.48"/>
    </reaction>
</comment>
<feature type="domain" description="PH-like" evidence="10">
    <location>
        <begin position="79"/>
        <end position="255"/>
    </location>
</feature>
<dbReference type="InterPro" id="IPR057596">
    <property type="entry name" value="RDRP_core"/>
</dbReference>
<evidence type="ECO:0000313" key="13">
    <source>
        <dbReference type="Proteomes" id="UP000285301"/>
    </source>
</evidence>
<evidence type="ECO:0000256" key="1">
    <source>
        <dbReference type="ARBA" id="ARBA00005762"/>
    </source>
</evidence>
<dbReference type="GO" id="GO:0031380">
    <property type="term" value="C:nuclear RNA-directed RNA polymerase complex"/>
    <property type="evidence" value="ECO:0007669"/>
    <property type="project" value="TreeGrafter"/>
</dbReference>
<sequence length="1385" mass="158720">MIESIELKHVQIGSKSQWFYFHDERVHRFQGKFFVLYNVTKERIRALMNNFVQSEALKKIWLTLAAETRDLLFATKLVSHQKIKANSFAFGTLVDLSYFVCHYNSDNATVGSNLKVVKEEITCFFQHDKSKLLIIFRTTNGGAKMNGKRESFETHRYQILVKYSSLNNILLAPSFKNKTLTVYLMLSHPPLLYELEQDVAHEENGRRNDADGTRKIHVNDITASDNWVRVTHFHGIKAADFGKFNVIRLEFPQIRNDDYLKTNLDKSVCCPWSVISCIQRFKNIPLHFASITYTQNDRYLKPFKIPANLPFNVIYALSSVLSLNSQVVDELRFKRQENEFEAIVLDFSNRNAKVLEEAFFEIFYSIERGLFIRIVPALQQVFERLSSDTRYFEKSDATKKSAQRIRRAILTPTRLIINPPQPFLESRFIRNSDPDFALRLLIRDDDQQSLAFTVCNFGSVKRQRNFLDKTVIEPIARGITIGNRKYEFLGSSTSQLRDIGMFLYAEDNLSRDAVAIRNSIGQISEIRNVAKYVARVGLAFSQALAHIDVPQNKNIVKLLPDIKGGKHPHSGKPYTFSDGVGMISPDLAKKVCVALGRYNIPSAFQIRYAGCKGMLTLNPNLKGEQMIIRESMQKFKSSSTSLEIIKVSEPRAVYLNRPLITLLDQLQVPAKVFLQMQMKILRTLTHSFLSEREAAKLIKSHSPLQLRVSFDHLISSGINLLNEPFFRSVLDTLMARCVYDLKMKARIKVPPDSGRIMFGVLDDTRLLQYGEVFVQYSDEEDTSDRKILTGEVLVTKYPCMHPGDVRKLKAVDIPNLHHICDCIVFPSHGARPHPDEMAGSDLDGDEYSVIWYKPLLFPGPNHAPMDYPDTTPEQLNREVRTEDILDFYATFIQYNSVGIIASAHLAFADRLEKGVFDKLCYKLAEKYAVSLDFAKTGKNEQLSFKDRPTFYPDFMDKFSEKPTYLSRRALGQLYRQVCFFELCLNEQIALDIASDPNPLLVHPNWKQFRENAIIAYKDYVYAIQSYQKQFNVDSEAALLSGTSIKLSKYASSKNEAKDAHEMIDRLVKNLFKMMREVFEREFQTLYNNEEAKELRMAKASAWYVMTYELNYNNSSPYFGLPWIVADLLALLAKEQRSAIDNSGECIKDSLEASARLIDFELGKKKNSVSEASVDSVTERIETAKRILINWLENQRELRIGLKKNRSQLESKLFGVLNESVLEYIHDSSQIQSVGVIVINVFKELIESMFKADACNNDPCLNALGLCALITLNRFIRTRQLYHILPTQVNSRVSQPNEVAMLTFHLSLSYSEKFAEKVVQDKQAFVDLLKEASGVDEITCEAYQQSNSYWYLLLTASGTKWSLEILRNIVSQPSFYKDVVHGTLSQ</sequence>
<keyword evidence="13" id="KW-1185">Reference proteome</keyword>
<comment type="similarity">
    <text evidence="1 8">Belongs to the RdRP family.</text>
</comment>
<evidence type="ECO:0000256" key="2">
    <source>
        <dbReference type="ARBA" id="ARBA00022484"/>
    </source>
</evidence>
<dbReference type="Pfam" id="PF25359">
    <property type="entry name" value="PH_met_RdRP"/>
    <property type="match status" value="1"/>
</dbReference>